<dbReference type="InterPro" id="IPR036770">
    <property type="entry name" value="Ankyrin_rpt-contain_sf"/>
</dbReference>
<evidence type="ECO:0000313" key="12">
    <source>
        <dbReference type="Proteomes" id="UP001194746"/>
    </source>
</evidence>
<evidence type="ECO:0000256" key="3">
    <source>
        <dbReference type="ARBA" id="ARBA00022771"/>
    </source>
</evidence>
<evidence type="ECO:0000256" key="1">
    <source>
        <dbReference type="ARBA" id="ARBA00022723"/>
    </source>
</evidence>
<feature type="repeat" description="ANK" evidence="6">
    <location>
        <begin position="876"/>
        <end position="908"/>
    </location>
</feature>
<name>A0AAD4CCH8_ASPNN</name>
<keyword evidence="2" id="KW-0677">Repeat</keyword>
<evidence type="ECO:0000259" key="9">
    <source>
        <dbReference type="Pfam" id="PF05057"/>
    </source>
</evidence>
<keyword evidence="3" id="KW-0863">Zinc-finger</keyword>
<proteinExistence type="predicted"/>
<dbReference type="GO" id="GO:0008270">
    <property type="term" value="F:zinc ion binding"/>
    <property type="evidence" value="ECO:0007669"/>
    <property type="project" value="UniProtKB-KW"/>
</dbReference>
<dbReference type="InterPro" id="IPR007751">
    <property type="entry name" value="DUF676_lipase-like"/>
</dbReference>
<accession>A0AAD4CCH8</accession>
<feature type="repeat" description="ANK" evidence="6">
    <location>
        <begin position="1328"/>
        <end position="1360"/>
    </location>
</feature>
<evidence type="ECO:0008006" key="13">
    <source>
        <dbReference type="Google" id="ProtNLM"/>
    </source>
</evidence>
<evidence type="ECO:0000256" key="2">
    <source>
        <dbReference type="ARBA" id="ARBA00022737"/>
    </source>
</evidence>
<dbReference type="PANTHER" id="PTHR24198:SF165">
    <property type="entry name" value="ANKYRIN REPEAT-CONTAINING PROTEIN-RELATED"/>
    <property type="match status" value="1"/>
</dbReference>
<dbReference type="Pfam" id="PF24883">
    <property type="entry name" value="NPHP3_N"/>
    <property type="match status" value="1"/>
</dbReference>
<dbReference type="InterPro" id="IPR000433">
    <property type="entry name" value="Znf_ZZ"/>
</dbReference>
<feature type="repeat" description="ANK" evidence="6">
    <location>
        <begin position="909"/>
        <end position="941"/>
    </location>
</feature>
<dbReference type="SMART" id="SM00248">
    <property type="entry name" value="ANK"/>
    <property type="match status" value="20"/>
</dbReference>
<feature type="repeat" description="ANK" evidence="6">
    <location>
        <begin position="1361"/>
        <end position="1393"/>
    </location>
</feature>
<feature type="region of interest" description="Disordered" evidence="7">
    <location>
        <begin position="236"/>
        <end position="291"/>
    </location>
</feature>
<protein>
    <recommendedName>
        <fullName evidence="13">Ankyrin repeat protein</fullName>
    </recommendedName>
</protein>
<feature type="region of interest" description="Disordered" evidence="7">
    <location>
        <begin position="1663"/>
        <end position="1749"/>
    </location>
</feature>
<dbReference type="Pfam" id="PF00569">
    <property type="entry name" value="ZZ"/>
    <property type="match status" value="1"/>
</dbReference>
<dbReference type="PANTHER" id="PTHR24198">
    <property type="entry name" value="ANKYRIN REPEAT AND PROTEIN KINASE DOMAIN-CONTAINING PROTEIN"/>
    <property type="match status" value="1"/>
</dbReference>
<feature type="compositionally biased region" description="Acidic residues" evidence="7">
    <location>
        <begin position="1732"/>
        <end position="1749"/>
    </location>
</feature>
<dbReference type="PROSITE" id="PS50297">
    <property type="entry name" value="ANK_REP_REGION"/>
    <property type="match status" value="6"/>
</dbReference>
<feature type="repeat" description="ANK" evidence="6">
    <location>
        <begin position="1089"/>
        <end position="1121"/>
    </location>
</feature>
<comment type="caution">
    <text evidence="11">The sequence shown here is derived from an EMBL/GenBank/DDBJ whole genome shotgun (WGS) entry which is preliminary data.</text>
</comment>
<evidence type="ECO:0000259" key="8">
    <source>
        <dbReference type="Pfam" id="PF00569"/>
    </source>
</evidence>
<feature type="repeat" description="ANK" evidence="6">
    <location>
        <begin position="1013"/>
        <end position="1045"/>
    </location>
</feature>
<dbReference type="Pfam" id="PF00023">
    <property type="entry name" value="Ank"/>
    <property type="match status" value="1"/>
</dbReference>
<reference evidence="11" key="2">
    <citation type="submission" date="2020-02" db="EMBL/GenBank/DDBJ databases">
        <authorList>
            <person name="Gilchrist C.L.M."/>
            <person name="Chooi Y.-H."/>
        </authorList>
    </citation>
    <scope>NUCLEOTIDE SEQUENCE</scope>
    <source>
        <strain evidence="11">MST-FP2251</strain>
    </source>
</reference>
<organism evidence="11 12">
    <name type="scientific">Aspergillus nanangensis</name>
    <dbReference type="NCBI Taxonomy" id="2582783"/>
    <lineage>
        <taxon>Eukaryota</taxon>
        <taxon>Fungi</taxon>
        <taxon>Dikarya</taxon>
        <taxon>Ascomycota</taxon>
        <taxon>Pezizomycotina</taxon>
        <taxon>Eurotiomycetes</taxon>
        <taxon>Eurotiomycetidae</taxon>
        <taxon>Eurotiales</taxon>
        <taxon>Aspergillaceae</taxon>
        <taxon>Aspergillus</taxon>
        <taxon>Aspergillus subgen. Circumdati</taxon>
    </lineage>
</organism>
<evidence type="ECO:0000256" key="6">
    <source>
        <dbReference type="PROSITE-ProRule" id="PRU00023"/>
    </source>
</evidence>
<keyword evidence="12" id="KW-1185">Reference proteome</keyword>
<dbReference type="SUPFAM" id="SSF57850">
    <property type="entry name" value="RING/U-box"/>
    <property type="match status" value="1"/>
</dbReference>
<dbReference type="EMBL" id="VCAU01000142">
    <property type="protein sequence ID" value="KAF9883911.1"/>
    <property type="molecule type" value="Genomic_DNA"/>
</dbReference>
<feature type="compositionally biased region" description="Polar residues" evidence="7">
    <location>
        <begin position="7"/>
        <end position="16"/>
    </location>
</feature>
<feature type="compositionally biased region" description="Acidic residues" evidence="7">
    <location>
        <begin position="249"/>
        <end position="263"/>
    </location>
</feature>
<evidence type="ECO:0000256" key="5">
    <source>
        <dbReference type="ARBA" id="ARBA00023043"/>
    </source>
</evidence>
<dbReference type="Gene3D" id="1.25.40.20">
    <property type="entry name" value="Ankyrin repeat-containing domain"/>
    <property type="match status" value="4"/>
</dbReference>
<gene>
    <name evidence="11" type="ORF">FE257_002654</name>
</gene>
<feature type="repeat" description="ANK" evidence="6">
    <location>
        <begin position="1295"/>
        <end position="1327"/>
    </location>
</feature>
<evidence type="ECO:0000259" key="10">
    <source>
        <dbReference type="Pfam" id="PF24883"/>
    </source>
</evidence>
<keyword evidence="4" id="KW-0862">Zinc</keyword>
<keyword evidence="1" id="KW-0479">Metal-binding</keyword>
<evidence type="ECO:0000256" key="7">
    <source>
        <dbReference type="SAM" id="MobiDB-lite"/>
    </source>
</evidence>
<dbReference type="PROSITE" id="PS50088">
    <property type="entry name" value="ANK_REPEAT"/>
    <property type="match status" value="10"/>
</dbReference>
<dbReference type="InterPro" id="IPR043145">
    <property type="entry name" value="Znf_ZZ_sf"/>
</dbReference>
<reference evidence="11" key="1">
    <citation type="journal article" date="2019" name="Beilstein J. Org. Chem.">
        <title>Nanangenines: drimane sesquiterpenoids as the dominant metabolite cohort of a novel Australian fungus, Aspergillus nanangensis.</title>
        <authorList>
            <person name="Lacey H.J."/>
            <person name="Gilchrist C.L.M."/>
            <person name="Crombie A."/>
            <person name="Kalaitzis J.A."/>
            <person name="Vuong D."/>
            <person name="Rutledge P.J."/>
            <person name="Turner P."/>
            <person name="Pitt J.I."/>
            <person name="Lacey E."/>
            <person name="Chooi Y.H."/>
            <person name="Piggott A.M."/>
        </authorList>
    </citation>
    <scope>NUCLEOTIDE SEQUENCE</scope>
    <source>
        <strain evidence="11">MST-FP2251</strain>
    </source>
</reference>
<dbReference type="InterPro" id="IPR002110">
    <property type="entry name" value="Ankyrin_rpt"/>
</dbReference>
<dbReference type="Pfam" id="PF12796">
    <property type="entry name" value="Ank_2"/>
    <property type="match status" value="5"/>
</dbReference>
<sequence length="1749" mass="194899">MSESNDDSSVTITFGSVTDGDKTANQRSTLISLADGGGDKDRQVLVPGITDREWSVKKKWEQCRTWLSDIGLGDERSSWSYRYDLESDDPRIFSHDGFELEAERLLDSLLQCCVDDTQKEKRISFVMFDIGGIIVKRALTIAALNPVKYKNLDLRTSALVFINCPHRAKRAQDYEDQIAEFLSLNSPYPFASVRKTQDLARLTEEINATFLETKMLARVLVCNLVSTTVQKPVVQETTAAAASETPDSGWDDEEEDSDEELKEEGEKDNTPEQGQDRASVNIEPSPEGLQPPLFYYGTPFELTYKSSLSHHEMVQGSSGLTKAQLDELKTAIGNSLLEGLPVKYALQLQSQTPPVYPPSLVFPADWPKPWIDQILNSPQYKDWLDRKGLPVLYIYGPDHMAEVSQALMQRLTRAEGGESPQSTTSASDTLYFEFNRHDERRNSARALLFFLVNIMMSRFGHNSVEGATSQASRLHHFRGQTVVDLLFLFVIILDWDIVPNLTLVISRFDECDDSQAWFLSRLAKLRIREPMRVAWIITSQTNPDLKPEIAQWTTMRLETPSDNPPLTNKESVQLHRSLASPESCLVAYVGNAMRPMSVQELRIMMSLIKETGRDVPNLLDSLEPLAYVSNNEVRLREIPEQSDWTTAIITHREMASCCLRYLQDQATQEKMREFCACYTALDQSPTFAPRQNLIPYAVMYWARHYHLSGDYRPVKQAREFFNDSSTRIAWSETYNTLANPLIRLNRCYMSALPLVSMLGLNDLVEHFASLDNESLPSRTEFGLALSEAARNGHGDTVSLLLKKSQPELPGLRDAISQAASEGSGEILHQLVEHASQIDGFEWPPNLLSRIAMLGLHDVANILVAAGISANPPDEFQKRSPLHMACLYGHLEMVKTLVAAKADLECVGMYDRVPLHAAANMGHADILKYLLEAGANREALDDNEMTPLQIGMTWNRTDVMEVLLKAEADPNHGKEGENDPAWAEKPILYCSRFRYFAGARVLLDYKADIHCKAGKFSPLYLAVCTGDVRIARMLLENGADPNEILDDNEGRWSLLLIRALLLSDKNSLEMVELLLDHGARIEEEDSTTEWRNTVLSRAAGMDNSEMVKFLIARGADVNHCGKNSWYPIYAAVYTGQLANAQVLFNAGADINCLESSTNWRPVIAAYDNAEVLEYVLANGGDINTMSGEGTCLHYAVIWNQLASVKVLLKRKPALDLEILFRATGNLDDDDGCSALGLACNRSNAKMARVLLEAGADSSHISTFGKRLLDRCVELGSLETAEVLLEYRPPVDYSDDEGNTLLHRIANTTPRDLVRKLVNAGANPHACNKNGVTPLQKAVESKNLLVAKYLLSKHADPNRCSDGAHSLLHVACVNNQLAMVKALVRAGADIQRADSADGAFPLLTTILEAWNTPDMSLLRYLVEKAQLNVHKYGGYMDWLLIAACAFKHTPHVQYLLDHGEKPDIEDAGGRRPLHLASVHPFTDLVDILLKSKAETTVNGQPVQDKMGRSPVHFAAVGGNYAVFKRVSELYDADELLRGDNDEWAPLFWALMNNAVEIELVQHLLDLGANLWARVKIGSVEWSPLKVARYCGVSSDVCELLTPSPTTRVVGSKGTEEHWDAPFHVSEPAVTTDRPVRGISHACRSCKDYDLCFRCFASRKSFHLSHSEDDWDETGPEFEASPGNEAPQSLENEGDETIHTELDSGADESDHDQGTHDSEADTEDRGYSSSSDSSSSEDVEDQQAMFDEEDDI</sequence>
<feature type="compositionally biased region" description="Basic and acidic residues" evidence="7">
    <location>
        <begin position="1708"/>
        <end position="1723"/>
    </location>
</feature>
<dbReference type="Pfam" id="PF05057">
    <property type="entry name" value="DUF676"/>
    <property type="match status" value="1"/>
</dbReference>
<dbReference type="SUPFAM" id="SSF48403">
    <property type="entry name" value="Ankyrin repeat"/>
    <property type="match status" value="3"/>
</dbReference>
<dbReference type="Gene3D" id="3.30.60.90">
    <property type="match status" value="1"/>
</dbReference>
<evidence type="ECO:0000313" key="11">
    <source>
        <dbReference type="EMBL" id="KAF9883911.1"/>
    </source>
</evidence>
<feature type="repeat" description="ANK" evidence="6">
    <location>
        <begin position="1122"/>
        <end position="1154"/>
    </location>
</feature>
<feature type="region of interest" description="Disordered" evidence="7">
    <location>
        <begin position="1"/>
        <end position="22"/>
    </location>
</feature>
<keyword evidence="5 6" id="KW-0040">ANK repeat</keyword>
<feature type="repeat" description="ANK" evidence="6">
    <location>
        <begin position="1466"/>
        <end position="1498"/>
    </location>
</feature>
<feature type="domain" description="Nephrocystin 3-like N-terminal" evidence="10">
    <location>
        <begin position="373"/>
        <end position="539"/>
    </location>
</feature>
<feature type="domain" description="DUF676" evidence="9">
    <location>
        <begin position="91"/>
        <end position="166"/>
    </location>
</feature>
<feature type="domain" description="ZZ-type" evidence="8">
    <location>
        <begin position="1639"/>
        <end position="1657"/>
    </location>
</feature>
<feature type="repeat" description="ANK" evidence="6">
    <location>
        <begin position="1229"/>
        <end position="1261"/>
    </location>
</feature>
<evidence type="ECO:0000256" key="4">
    <source>
        <dbReference type="ARBA" id="ARBA00022833"/>
    </source>
</evidence>
<dbReference type="Proteomes" id="UP001194746">
    <property type="component" value="Unassembled WGS sequence"/>
</dbReference>
<dbReference type="InterPro" id="IPR056884">
    <property type="entry name" value="NPHP3-like_N"/>
</dbReference>